<evidence type="ECO:0000259" key="2">
    <source>
        <dbReference type="Pfam" id="PF13579"/>
    </source>
</evidence>
<dbReference type="Gene3D" id="3.40.50.2000">
    <property type="entry name" value="Glycogen Phosphorylase B"/>
    <property type="match status" value="2"/>
</dbReference>
<feature type="domain" description="Glycosyl transferase family 1" evidence="1">
    <location>
        <begin position="215"/>
        <end position="369"/>
    </location>
</feature>
<comment type="caution">
    <text evidence="3">The sequence shown here is derived from an EMBL/GenBank/DDBJ whole genome shotgun (WGS) entry which is preliminary data.</text>
</comment>
<reference evidence="4" key="1">
    <citation type="journal article" date="2019" name="Int. J. Syst. Evol. Microbiol.">
        <title>The Global Catalogue of Microorganisms (GCM) 10K type strain sequencing project: providing services to taxonomists for standard genome sequencing and annotation.</title>
        <authorList>
            <consortium name="The Broad Institute Genomics Platform"/>
            <consortium name="The Broad Institute Genome Sequencing Center for Infectious Disease"/>
            <person name="Wu L."/>
            <person name="Ma J."/>
        </authorList>
    </citation>
    <scope>NUCLEOTIDE SEQUENCE [LARGE SCALE GENOMIC DNA]</scope>
    <source>
        <strain evidence="4">JCM 16112</strain>
    </source>
</reference>
<sequence>MKILYINSLYSPLIKGGAELSLQLIVEGMKSLGHEVVVASLHPEPAPKVDELNGVKVYRVPLENAYWPYLDTQPSTLAKMAWHARDRKNLTMGKKIRQILKDEQPSVVSCHNLAGWSIAVWDEIYALGVPIIQVLHDFYLLCPNSNMNKAGIPCEDQCMSCQLLRYSHAKNSSKVSAVVGISQSILNRFTSAGYFSQASKQVIYNVRTAPEPQPPRVRKPREKLILGYLGTVSKVKGVAWLIDQFQKLSIPRTLKIAGKGDDATLEEFRALAKISPVEFVGYVKPNEFLKTIDILVVPSLWEEPLGMVAIEALANGIPVITSGKGGLSESVKHEKNGLICSPEQPNSLGEAIVRIYDYPSLYNRLSAAASFSVSHFLDKSRLISEYSQVIQETKSKKFTD</sequence>
<dbReference type="PANTHER" id="PTHR12526">
    <property type="entry name" value="GLYCOSYLTRANSFERASE"/>
    <property type="match status" value="1"/>
</dbReference>
<dbReference type="InterPro" id="IPR001296">
    <property type="entry name" value="Glyco_trans_1"/>
</dbReference>
<dbReference type="Pfam" id="PF13579">
    <property type="entry name" value="Glyco_trans_4_4"/>
    <property type="match status" value="1"/>
</dbReference>
<dbReference type="Proteomes" id="UP001500469">
    <property type="component" value="Unassembled WGS sequence"/>
</dbReference>
<dbReference type="RefSeq" id="WP_343853821.1">
    <property type="nucleotide sequence ID" value="NZ_BAAAFI010000044.1"/>
</dbReference>
<accession>A0ABN1N3I7</accession>
<dbReference type="Pfam" id="PF00534">
    <property type="entry name" value="Glycos_transf_1"/>
    <property type="match status" value="1"/>
</dbReference>
<name>A0ABN1N3I7_9BACT</name>
<evidence type="ECO:0000259" key="1">
    <source>
        <dbReference type="Pfam" id="PF00534"/>
    </source>
</evidence>
<protein>
    <submittedName>
        <fullName evidence="3">Glycosyltransferase family 4 protein</fullName>
    </submittedName>
</protein>
<proteinExistence type="predicted"/>
<dbReference type="CDD" id="cd03823">
    <property type="entry name" value="GT4_ExpE7-like"/>
    <property type="match status" value="1"/>
</dbReference>
<evidence type="ECO:0000313" key="4">
    <source>
        <dbReference type="Proteomes" id="UP001500469"/>
    </source>
</evidence>
<dbReference type="InterPro" id="IPR028098">
    <property type="entry name" value="Glyco_trans_4-like_N"/>
</dbReference>
<feature type="domain" description="Glycosyltransferase subfamily 4-like N-terminal" evidence="2">
    <location>
        <begin position="16"/>
        <end position="193"/>
    </location>
</feature>
<keyword evidence="4" id="KW-1185">Reference proteome</keyword>
<organism evidence="3 4">
    <name type="scientific">Algoriphagus jejuensis</name>
    <dbReference type="NCBI Taxonomy" id="419934"/>
    <lineage>
        <taxon>Bacteria</taxon>
        <taxon>Pseudomonadati</taxon>
        <taxon>Bacteroidota</taxon>
        <taxon>Cytophagia</taxon>
        <taxon>Cytophagales</taxon>
        <taxon>Cyclobacteriaceae</taxon>
        <taxon>Algoriphagus</taxon>
    </lineage>
</organism>
<dbReference type="EMBL" id="BAAAFI010000044">
    <property type="protein sequence ID" value="GAA0880451.1"/>
    <property type="molecule type" value="Genomic_DNA"/>
</dbReference>
<dbReference type="SUPFAM" id="SSF53756">
    <property type="entry name" value="UDP-Glycosyltransferase/glycogen phosphorylase"/>
    <property type="match status" value="1"/>
</dbReference>
<evidence type="ECO:0000313" key="3">
    <source>
        <dbReference type="EMBL" id="GAA0880451.1"/>
    </source>
</evidence>
<gene>
    <name evidence="3" type="ORF">GCM10009119_34210</name>
</gene>